<protein>
    <recommendedName>
        <fullName evidence="2">NrS-1 polymerase-like helicase domain-containing protein</fullName>
    </recommendedName>
</protein>
<organism evidence="3">
    <name type="scientific">Marinobacter nauticus</name>
    <name type="common">Marinobacter hydrocarbonoclasticus</name>
    <name type="synonym">Marinobacter aquaeolei</name>
    <dbReference type="NCBI Taxonomy" id="2743"/>
    <lineage>
        <taxon>Bacteria</taxon>
        <taxon>Pseudomonadati</taxon>
        <taxon>Pseudomonadota</taxon>
        <taxon>Gammaproteobacteria</taxon>
        <taxon>Pseudomonadales</taxon>
        <taxon>Marinobacteraceae</taxon>
        <taxon>Marinobacter</taxon>
    </lineage>
</organism>
<dbReference type="EMBL" id="AP019537">
    <property type="protein sequence ID" value="BBJ03791.1"/>
    <property type="molecule type" value="Genomic_DNA"/>
</dbReference>
<dbReference type="AlphaFoldDB" id="A0A455W4G3"/>
<proteinExistence type="predicted"/>
<sequence>MAMTDFNDLHKAQGLEAVREQVLAAVEAGPVNTEQPPESPPAPSDTGGAGEADPLQNALKRYALIHGETKVFDQYSKKVYKQAGMKATLGAKVFNAWLNHEHRKTTTWVEVNGQEQQANSNDPLEKMLQRFVYIYPTKNVWDRQYQDVVTLEALKALMPNDFSRWNEHRRREFRFQEDIVFDPTQQADPEKTINTFTGIPLAPDEMAKADTYSRCVGILELLRHLCNGDDDVLDWVLRWLAYPLQHVGAKLDTALLFHSDIQGSGKSLFFGRVMTTIYGRYAAILGQHQLESQYTDWRSRLLYAVFEEVLSRTEKHNQMGTIKHMITGTTQRIERKFVSGWEEANHMNGVFLSNEIQPFPLEPSDRRFLVVWPRRTLTAELQHMVSLELDNGGPAAFYQFLLDYPLGDFNPHTKPLDTTARQRIIDFSLPGFEVFYREWKSGEADIPFSPCLTRDLYSVYQGWCKRTGNRPLSETKLITIYASRLHKARKFYRTGQQGQAGQKQGTFFIPDGCNKPDKMTEQDWLGDCVAEFRFRTNGDLEE</sequence>
<gene>
    <name evidence="3" type="ORF">YBY_16390</name>
</gene>
<dbReference type="Pfam" id="PF19263">
    <property type="entry name" value="DUF5906"/>
    <property type="match status" value="1"/>
</dbReference>
<evidence type="ECO:0000259" key="2">
    <source>
        <dbReference type="Pfam" id="PF19263"/>
    </source>
</evidence>
<evidence type="ECO:0000256" key="1">
    <source>
        <dbReference type="SAM" id="MobiDB-lite"/>
    </source>
</evidence>
<reference evidence="3" key="1">
    <citation type="submission" date="2019-03" db="EMBL/GenBank/DDBJ databases">
        <title>Whole genome analysis of nitrate-reducing bacteria Marinobacter hydrocarbonoclasticus YB03.</title>
        <authorList>
            <person name="Azam A.H."/>
            <person name="Yuk S.R."/>
            <person name="Kamarisima K."/>
            <person name="Miyanaga K."/>
            <person name="Tanji Y."/>
        </authorList>
    </citation>
    <scope>NUCLEOTIDE SEQUENCE</scope>
    <source>
        <strain evidence="3">YB03</strain>
    </source>
</reference>
<feature type="region of interest" description="Disordered" evidence="1">
    <location>
        <begin position="29"/>
        <end position="53"/>
    </location>
</feature>
<name>A0A455W4G3_MARNT</name>
<feature type="domain" description="NrS-1 polymerase-like helicase" evidence="2">
    <location>
        <begin position="258"/>
        <end position="367"/>
    </location>
</feature>
<accession>A0A455W4G3</accession>
<dbReference type="InterPro" id="IPR045455">
    <property type="entry name" value="NrS-1_pol-like_helicase"/>
</dbReference>
<evidence type="ECO:0000313" key="3">
    <source>
        <dbReference type="EMBL" id="BBJ03791.1"/>
    </source>
</evidence>